<name>A0A5L9WTA6_CAMFE</name>
<evidence type="ECO:0000313" key="4">
    <source>
        <dbReference type="Proteomes" id="UP000535509"/>
    </source>
</evidence>
<evidence type="ECO:0000313" key="5">
    <source>
        <dbReference type="Proteomes" id="UP000557842"/>
    </source>
</evidence>
<dbReference type="RefSeq" id="WP_011732281.1">
    <property type="nucleotide sequence ID" value="NZ_AABUZP020000015.1"/>
</dbReference>
<protein>
    <submittedName>
        <fullName evidence="1">Uncharacterized protein</fullName>
    </submittedName>
</protein>
<accession>A0A5L9WTA6</accession>
<comment type="caution">
    <text evidence="1">The sequence shown here is derived from an EMBL/GenBank/DDBJ whole genome shotgun (WGS) entry which is preliminary data.</text>
</comment>
<evidence type="ECO:0000313" key="1">
    <source>
        <dbReference type="EMBL" id="EAI5408316.1"/>
    </source>
</evidence>
<dbReference type="AlphaFoldDB" id="A0A5L9WTA6"/>
<dbReference type="Gene3D" id="3.40.50.12580">
    <property type="match status" value="1"/>
</dbReference>
<gene>
    <name evidence="3" type="ORF">AAH24_07225</name>
    <name evidence="1" type="ORF">BVH53_06350</name>
    <name evidence="2" type="ORF">CX802_06780</name>
</gene>
<dbReference type="EMBL" id="AABTCC010000020">
    <property type="protein sequence ID" value="EAI8859526.1"/>
    <property type="molecule type" value="Genomic_DNA"/>
</dbReference>
<evidence type="ECO:0000313" key="2">
    <source>
        <dbReference type="EMBL" id="EAI8859526.1"/>
    </source>
</evidence>
<dbReference type="Proteomes" id="UP000535509">
    <property type="component" value="Unassembled WGS sequence"/>
</dbReference>
<dbReference type="InterPro" id="IPR043148">
    <property type="entry name" value="TagF_C"/>
</dbReference>
<organism evidence="1 5">
    <name type="scientific">Campylobacter fetus</name>
    <dbReference type="NCBI Taxonomy" id="196"/>
    <lineage>
        <taxon>Bacteria</taxon>
        <taxon>Pseudomonadati</taxon>
        <taxon>Campylobacterota</taxon>
        <taxon>Epsilonproteobacteria</taxon>
        <taxon>Campylobacterales</taxon>
        <taxon>Campylobacteraceae</taxon>
        <taxon>Campylobacter</taxon>
    </lineage>
</organism>
<evidence type="ECO:0000313" key="3">
    <source>
        <dbReference type="EMBL" id="EAK0469148.1"/>
    </source>
</evidence>
<dbReference type="EMBL" id="AABQDW010000010">
    <property type="protein sequence ID" value="EAI5408316.1"/>
    <property type="molecule type" value="Genomic_DNA"/>
</dbReference>
<dbReference type="GeneID" id="61065434"/>
<dbReference type="Proteomes" id="UP000557842">
    <property type="component" value="Unassembled WGS sequence"/>
</dbReference>
<dbReference type="EMBL" id="AACCXM010000006">
    <property type="protein sequence ID" value="EAK0469148.1"/>
    <property type="molecule type" value="Genomic_DNA"/>
</dbReference>
<reference evidence="1 5" key="1">
    <citation type="submission" date="2018-05" db="EMBL/GenBank/DDBJ databases">
        <authorList>
            <consortium name="PulseNet: The National Subtyping Network for Foodborne Disease Surveillance"/>
            <person name="Tarr C.L."/>
            <person name="Trees E."/>
            <person name="Katz L.S."/>
            <person name="Carleton-Romer H.A."/>
            <person name="Stroika S."/>
            <person name="Kucerova Z."/>
            <person name="Roache K.F."/>
            <person name="Sabol A.L."/>
            <person name="Besser J."/>
            <person name="Gerner-Smidt P."/>
        </authorList>
    </citation>
    <scope>NUCLEOTIDE SEQUENCE [LARGE SCALE GENOMIC DNA]</scope>
    <source>
        <strain evidence="1 5">2016D-0221</strain>
        <strain evidence="3">D4313</strain>
        <strain evidence="2 4">PNUSAC001503</strain>
    </source>
</reference>
<sequence>MAIKVYIYKNGYYEQNLHYVLKWLSDIYNNIILLGYINKSSEIIDKTAFILYIDKKPNLKNINLKNAHLFTIKLLLSTLKKDNIDDYKDEDLAFNKALQISLFFSEIFQPKKPKFKKLMRICDNALNKINSHYINKMGKKIFDVGILYHKRDYKSHTYGIADNINKLNLKIIYCISSIDGSCPDEYKSLNPKVCLPWHILHHLSICKVFVTPSAGVFTRGNSKKFFISHAFLSGMNPECFKKLECTLSISSTIALEYLKKYGLDKYKVKLAKVGYPSLDCKLSQIKNIPKNPKNIFLSIDNNALIYESIEPLIKSLLDNNETIIFRPKPQHISNNLNTNFISKFKKYTNFIIDRKDVVDMDELLNCFLLISDYGSMLFTFAFATNRPALIFDPKKYYLKSSNPFYNKNLHLIAYDLDTGLKAVQEAKYADTKKIKNYLKTVIYNLGKSSEAIAKEIEGLTIE</sequence>
<proteinExistence type="predicted"/>
<keyword evidence="4" id="KW-1185">Reference proteome</keyword>